<organism evidence="1 2">
    <name type="scientific">Engystomops pustulosus</name>
    <name type="common">Tungara frog</name>
    <name type="synonym">Physalaemus pustulosus</name>
    <dbReference type="NCBI Taxonomy" id="76066"/>
    <lineage>
        <taxon>Eukaryota</taxon>
        <taxon>Metazoa</taxon>
        <taxon>Chordata</taxon>
        <taxon>Craniata</taxon>
        <taxon>Vertebrata</taxon>
        <taxon>Euteleostomi</taxon>
        <taxon>Amphibia</taxon>
        <taxon>Batrachia</taxon>
        <taxon>Anura</taxon>
        <taxon>Neobatrachia</taxon>
        <taxon>Hyloidea</taxon>
        <taxon>Leptodactylidae</taxon>
        <taxon>Leiuperinae</taxon>
        <taxon>Engystomops</taxon>
    </lineage>
</organism>
<gene>
    <name evidence="1" type="ORF">GDO81_004748</name>
</gene>
<sequence>MTQSWWYNQDRGVGPVVMDRIGSETMDANISNHKVQQMWMYIRICQLLKDVQETPEDRGDLQVSCKSQQISRAFWNAPASTGLMVIYVWACPKLNGMSVFHIHHRKSFFLQQILYKITLFRPALYWEGGTYIKPKSGFCPTLLYIIMWLSHLKKCAHIWYLYKKKKNLSWNF</sequence>
<accession>A0AAV7CID1</accession>
<protein>
    <submittedName>
        <fullName evidence="1">Uncharacterized protein</fullName>
    </submittedName>
</protein>
<keyword evidence="2" id="KW-1185">Reference proteome</keyword>
<dbReference type="EMBL" id="WNYA01000002">
    <property type="protein sequence ID" value="KAG8584733.1"/>
    <property type="molecule type" value="Genomic_DNA"/>
</dbReference>
<evidence type="ECO:0000313" key="1">
    <source>
        <dbReference type="EMBL" id="KAG8584733.1"/>
    </source>
</evidence>
<dbReference type="AlphaFoldDB" id="A0AAV7CID1"/>
<proteinExistence type="predicted"/>
<name>A0AAV7CID1_ENGPU</name>
<evidence type="ECO:0000313" key="2">
    <source>
        <dbReference type="Proteomes" id="UP000824782"/>
    </source>
</evidence>
<comment type="caution">
    <text evidence="1">The sequence shown here is derived from an EMBL/GenBank/DDBJ whole genome shotgun (WGS) entry which is preliminary data.</text>
</comment>
<dbReference type="Proteomes" id="UP000824782">
    <property type="component" value="Unassembled WGS sequence"/>
</dbReference>
<reference evidence="1" key="1">
    <citation type="thesis" date="2020" institute="ProQuest LLC" country="789 East Eisenhower Parkway, Ann Arbor, MI, USA">
        <title>Comparative Genomics and Chromosome Evolution.</title>
        <authorList>
            <person name="Mudd A.B."/>
        </authorList>
    </citation>
    <scope>NUCLEOTIDE SEQUENCE</scope>
    <source>
        <strain evidence="1">237g6f4</strain>
        <tissue evidence="1">Blood</tissue>
    </source>
</reference>